<feature type="transmembrane region" description="Helical" evidence="1">
    <location>
        <begin position="132"/>
        <end position="153"/>
    </location>
</feature>
<sequence>MGGVYLLGRDSHVWEQPVEGDLITLKPCQANDAFSSWVAIKLIRKYHQAVGRYFRKPRDSEYSGNTVHYSDEGLLKVAALVAMSFASLVPIAAITVLYVVTSVPIRLGLVAVFTVVFTILCGFLTNAKSIEIFAATTAFAAIQVVFIGSIQGCSDCKSEMRL</sequence>
<evidence type="ECO:0000313" key="4">
    <source>
        <dbReference type="Proteomes" id="UP001590950"/>
    </source>
</evidence>
<proteinExistence type="predicted"/>
<evidence type="ECO:0000313" key="3">
    <source>
        <dbReference type="EMBL" id="KAL2037316.1"/>
    </source>
</evidence>
<keyword evidence="1" id="KW-0812">Transmembrane</keyword>
<organism evidence="3 4">
    <name type="scientific">Stereocaulon virgatum</name>
    <dbReference type="NCBI Taxonomy" id="373712"/>
    <lineage>
        <taxon>Eukaryota</taxon>
        <taxon>Fungi</taxon>
        <taxon>Dikarya</taxon>
        <taxon>Ascomycota</taxon>
        <taxon>Pezizomycotina</taxon>
        <taxon>Lecanoromycetes</taxon>
        <taxon>OSLEUM clade</taxon>
        <taxon>Lecanoromycetidae</taxon>
        <taxon>Lecanorales</taxon>
        <taxon>Lecanorineae</taxon>
        <taxon>Stereocaulaceae</taxon>
        <taxon>Stereocaulon</taxon>
    </lineage>
</organism>
<accession>A0ABR3ZWL0</accession>
<keyword evidence="1" id="KW-1133">Transmembrane helix</keyword>
<name>A0ABR3ZWL0_9LECA</name>
<dbReference type="EMBL" id="JBEFKJ010000042">
    <property type="protein sequence ID" value="KAL2037316.1"/>
    <property type="molecule type" value="Genomic_DNA"/>
</dbReference>
<protein>
    <recommendedName>
        <fullName evidence="2">DUF6594 domain-containing protein</fullName>
    </recommendedName>
</protein>
<evidence type="ECO:0000256" key="1">
    <source>
        <dbReference type="SAM" id="Phobius"/>
    </source>
</evidence>
<dbReference type="PANTHER" id="PTHR34502:SF5">
    <property type="entry name" value="DUF6594 DOMAIN-CONTAINING PROTEIN"/>
    <property type="match status" value="1"/>
</dbReference>
<dbReference type="Pfam" id="PF20237">
    <property type="entry name" value="DUF6594"/>
    <property type="match status" value="1"/>
</dbReference>
<dbReference type="PANTHER" id="PTHR34502">
    <property type="entry name" value="DUF6594 DOMAIN-CONTAINING PROTEIN-RELATED"/>
    <property type="match status" value="1"/>
</dbReference>
<feature type="transmembrane region" description="Helical" evidence="1">
    <location>
        <begin position="77"/>
        <end position="100"/>
    </location>
</feature>
<dbReference type="InterPro" id="IPR046529">
    <property type="entry name" value="DUF6594"/>
</dbReference>
<comment type="caution">
    <text evidence="3">The sequence shown here is derived from an EMBL/GenBank/DDBJ whole genome shotgun (WGS) entry which is preliminary data.</text>
</comment>
<evidence type="ECO:0000259" key="2">
    <source>
        <dbReference type="Pfam" id="PF20237"/>
    </source>
</evidence>
<reference evidence="3 4" key="1">
    <citation type="submission" date="2024-09" db="EMBL/GenBank/DDBJ databases">
        <title>Rethinking Asexuality: The Enigmatic Case of Functional Sexual Genes in Lepraria (Stereocaulaceae).</title>
        <authorList>
            <person name="Doellman M."/>
            <person name="Sun Y."/>
            <person name="Barcenas-Pena A."/>
            <person name="Lumbsch H.T."/>
            <person name="Grewe F."/>
        </authorList>
    </citation>
    <scope>NUCLEOTIDE SEQUENCE [LARGE SCALE GENOMIC DNA]</scope>
    <source>
        <strain evidence="3 4">Mercado 3170</strain>
    </source>
</reference>
<keyword evidence="1" id="KW-0472">Membrane</keyword>
<keyword evidence="4" id="KW-1185">Reference proteome</keyword>
<feature type="domain" description="DUF6594" evidence="2">
    <location>
        <begin position="11"/>
        <end position="144"/>
    </location>
</feature>
<feature type="transmembrane region" description="Helical" evidence="1">
    <location>
        <begin position="107"/>
        <end position="126"/>
    </location>
</feature>
<gene>
    <name evidence="3" type="ORF">N7G274_010005</name>
</gene>
<dbReference type="Proteomes" id="UP001590950">
    <property type="component" value="Unassembled WGS sequence"/>
</dbReference>